<reference evidence="4" key="2">
    <citation type="submission" date="2012-11" db="EMBL/GenBank/DDBJ databases">
        <authorList>
            <person name="Kuo A."/>
            <person name="Curtis B.A."/>
            <person name="Tanifuji G."/>
            <person name="Burki F."/>
            <person name="Gruber A."/>
            <person name="Irimia M."/>
            <person name="Maruyama S."/>
            <person name="Arias M.C."/>
            <person name="Ball S.G."/>
            <person name="Gile G.H."/>
            <person name="Hirakawa Y."/>
            <person name="Hopkins J.F."/>
            <person name="Rensing S.A."/>
            <person name="Schmutz J."/>
            <person name="Symeonidi A."/>
            <person name="Elias M."/>
            <person name="Eveleigh R.J."/>
            <person name="Herman E.K."/>
            <person name="Klute M.J."/>
            <person name="Nakayama T."/>
            <person name="Obornik M."/>
            <person name="Reyes-Prieto A."/>
            <person name="Armbrust E.V."/>
            <person name="Aves S.J."/>
            <person name="Beiko R.G."/>
            <person name="Coutinho P."/>
            <person name="Dacks J.B."/>
            <person name="Durnford D.G."/>
            <person name="Fast N.M."/>
            <person name="Green B.R."/>
            <person name="Grisdale C."/>
            <person name="Hempe F."/>
            <person name="Henrissat B."/>
            <person name="Hoppner M.P."/>
            <person name="Ishida K.-I."/>
            <person name="Kim E."/>
            <person name="Koreny L."/>
            <person name="Kroth P.G."/>
            <person name="Liu Y."/>
            <person name="Malik S.-B."/>
            <person name="Maier U.G."/>
            <person name="McRose D."/>
            <person name="Mock T."/>
            <person name="Neilson J.A."/>
            <person name="Onodera N.T."/>
            <person name="Poole A.M."/>
            <person name="Pritham E.J."/>
            <person name="Richards T.A."/>
            <person name="Rocap G."/>
            <person name="Roy S.W."/>
            <person name="Sarai C."/>
            <person name="Schaack S."/>
            <person name="Shirato S."/>
            <person name="Slamovits C.H."/>
            <person name="Spencer D.F."/>
            <person name="Suzuki S."/>
            <person name="Worden A.Z."/>
            <person name="Zauner S."/>
            <person name="Barry K."/>
            <person name="Bell C."/>
            <person name="Bharti A.K."/>
            <person name="Crow J.A."/>
            <person name="Grimwood J."/>
            <person name="Kramer R."/>
            <person name="Lindquist E."/>
            <person name="Lucas S."/>
            <person name="Salamov A."/>
            <person name="McFadden G.I."/>
            <person name="Lane C.E."/>
            <person name="Keeling P.J."/>
            <person name="Gray M.W."/>
            <person name="Grigoriev I.V."/>
            <person name="Archibald J.M."/>
        </authorList>
    </citation>
    <scope>NUCLEOTIDE SEQUENCE</scope>
    <source>
        <strain evidence="4">CCMP2712</strain>
    </source>
</reference>
<dbReference type="AlphaFoldDB" id="L1JQX9"/>
<dbReference type="KEGG" id="gtt:GUITHDRAFT_103824"/>
<evidence type="ECO:0000313" key="2">
    <source>
        <dbReference type="EMBL" id="EKX50600.1"/>
    </source>
</evidence>
<accession>L1JQX9</accession>
<evidence type="ECO:0000313" key="4">
    <source>
        <dbReference type="Proteomes" id="UP000011087"/>
    </source>
</evidence>
<dbReference type="EMBL" id="JH992978">
    <property type="protein sequence ID" value="EKX50600.1"/>
    <property type="molecule type" value="Genomic_DNA"/>
</dbReference>
<proteinExistence type="predicted"/>
<evidence type="ECO:0000256" key="1">
    <source>
        <dbReference type="SAM" id="MobiDB-lite"/>
    </source>
</evidence>
<gene>
    <name evidence="2" type="ORF">GUITHDRAFT_103824</name>
</gene>
<dbReference type="PaxDb" id="55529-EKX50600"/>
<reference evidence="3" key="3">
    <citation type="submission" date="2015-06" db="UniProtKB">
        <authorList>
            <consortium name="EnsemblProtists"/>
        </authorList>
    </citation>
    <scope>IDENTIFICATION</scope>
</reference>
<feature type="compositionally biased region" description="Polar residues" evidence="1">
    <location>
        <begin position="60"/>
        <end position="87"/>
    </location>
</feature>
<keyword evidence="4" id="KW-1185">Reference proteome</keyword>
<feature type="region of interest" description="Disordered" evidence="1">
    <location>
        <begin position="60"/>
        <end position="105"/>
    </location>
</feature>
<dbReference type="RefSeq" id="XP_005837580.1">
    <property type="nucleotide sequence ID" value="XM_005837523.1"/>
</dbReference>
<reference evidence="2 4" key="1">
    <citation type="journal article" date="2012" name="Nature">
        <title>Algal genomes reveal evolutionary mosaicism and the fate of nucleomorphs.</title>
        <authorList>
            <consortium name="DOE Joint Genome Institute"/>
            <person name="Curtis B.A."/>
            <person name="Tanifuji G."/>
            <person name="Burki F."/>
            <person name="Gruber A."/>
            <person name="Irimia M."/>
            <person name="Maruyama S."/>
            <person name="Arias M.C."/>
            <person name="Ball S.G."/>
            <person name="Gile G.H."/>
            <person name="Hirakawa Y."/>
            <person name="Hopkins J.F."/>
            <person name="Kuo A."/>
            <person name="Rensing S.A."/>
            <person name="Schmutz J."/>
            <person name="Symeonidi A."/>
            <person name="Elias M."/>
            <person name="Eveleigh R.J."/>
            <person name="Herman E.K."/>
            <person name="Klute M.J."/>
            <person name="Nakayama T."/>
            <person name="Obornik M."/>
            <person name="Reyes-Prieto A."/>
            <person name="Armbrust E.V."/>
            <person name="Aves S.J."/>
            <person name="Beiko R.G."/>
            <person name="Coutinho P."/>
            <person name="Dacks J.B."/>
            <person name="Durnford D.G."/>
            <person name="Fast N.M."/>
            <person name="Green B.R."/>
            <person name="Grisdale C.J."/>
            <person name="Hempel F."/>
            <person name="Henrissat B."/>
            <person name="Hoppner M.P."/>
            <person name="Ishida K."/>
            <person name="Kim E."/>
            <person name="Koreny L."/>
            <person name="Kroth P.G."/>
            <person name="Liu Y."/>
            <person name="Malik S.B."/>
            <person name="Maier U.G."/>
            <person name="McRose D."/>
            <person name="Mock T."/>
            <person name="Neilson J.A."/>
            <person name="Onodera N.T."/>
            <person name="Poole A.M."/>
            <person name="Pritham E.J."/>
            <person name="Richards T.A."/>
            <person name="Rocap G."/>
            <person name="Roy S.W."/>
            <person name="Sarai C."/>
            <person name="Schaack S."/>
            <person name="Shirato S."/>
            <person name="Slamovits C.H."/>
            <person name="Spencer D.F."/>
            <person name="Suzuki S."/>
            <person name="Worden A.Z."/>
            <person name="Zauner S."/>
            <person name="Barry K."/>
            <person name="Bell C."/>
            <person name="Bharti A.K."/>
            <person name="Crow J.A."/>
            <person name="Grimwood J."/>
            <person name="Kramer R."/>
            <person name="Lindquist E."/>
            <person name="Lucas S."/>
            <person name="Salamov A."/>
            <person name="McFadden G.I."/>
            <person name="Lane C.E."/>
            <person name="Keeling P.J."/>
            <person name="Gray M.W."/>
            <person name="Grigoriev I.V."/>
            <person name="Archibald J.M."/>
        </authorList>
    </citation>
    <scope>NUCLEOTIDE SEQUENCE</scope>
    <source>
        <strain evidence="2 4">CCMP2712</strain>
    </source>
</reference>
<sequence>MCKLDGQPDCTDGNDAEPTAGRTRPSIADMYFFQELSQSNGQDDAVRWIASQTPVSLGVQSVLSRSTSPQNRSTSPQNRRPSVSISDDGSGKDEAKPSSDMIVEAESISQDLQNLHEEPHASKTLLSELGNNAGLLFTDAAHMCFER</sequence>
<dbReference type="HOGENOM" id="CLU_1771605_0_0_1"/>
<dbReference type="EnsemblProtists" id="EKX50600">
    <property type="protein sequence ID" value="EKX50600"/>
    <property type="gene ID" value="GUITHDRAFT_103824"/>
</dbReference>
<evidence type="ECO:0000313" key="3">
    <source>
        <dbReference type="EnsemblProtists" id="EKX50600"/>
    </source>
</evidence>
<name>L1JQX9_GUITC</name>
<protein>
    <submittedName>
        <fullName evidence="2 3">Uncharacterized protein</fullName>
    </submittedName>
</protein>
<feature type="region of interest" description="Disordered" evidence="1">
    <location>
        <begin position="1"/>
        <end position="26"/>
    </location>
</feature>
<organism evidence="2">
    <name type="scientific">Guillardia theta (strain CCMP2712)</name>
    <name type="common">Cryptophyte</name>
    <dbReference type="NCBI Taxonomy" id="905079"/>
    <lineage>
        <taxon>Eukaryota</taxon>
        <taxon>Cryptophyceae</taxon>
        <taxon>Pyrenomonadales</taxon>
        <taxon>Geminigeraceae</taxon>
        <taxon>Guillardia</taxon>
    </lineage>
</organism>
<dbReference type="GeneID" id="17307251"/>
<dbReference type="Proteomes" id="UP000011087">
    <property type="component" value="Unassembled WGS sequence"/>
</dbReference>